<sequence length="289" mass="33047">GWGTAEHTLLIGNPSWIPYAEIPGKGWLWTMIETNTLSQKWVKLINDSCAGVLVSAPDLVDIFKICGVKCWVYFVPLGVDYYVPEFPKRTKGEPFIFLSYTYGDMRKAAELVLLAFNRIFGGSKDFRLILKTRGEGHWVRGLVHEQIDVIDEKLSEAEWQALLARAHCMVFPSRGEGFGLPPREATLAGMPAIATQWMGMYDIEGWGYPLPIKELRPAIFDEWDANEEGSLWAEPDFHVMMELMLHVYNNYDEALKVAERGREYLLKHHRWNDLARHALKMMGVQNATV</sequence>
<dbReference type="Gene3D" id="3.40.50.2000">
    <property type="entry name" value="Glycogen Phosphorylase B"/>
    <property type="match status" value="1"/>
</dbReference>
<organism evidence="1">
    <name type="scientific">marine sediment metagenome</name>
    <dbReference type="NCBI Taxonomy" id="412755"/>
    <lineage>
        <taxon>unclassified sequences</taxon>
        <taxon>metagenomes</taxon>
        <taxon>ecological metagenomes</taxon>
    </lineage>
</organism>
<dbReference type="PANTHER" id="PTHR46656">
    <property type="entry name" value="PUTATIVE-RELATED"/>
    <property type="match status" value="1"/>
</dbReference>
<dbReference type="EMBL" id="LAZR01056243">
    <property type="protein sequence ID" value="KKK74597.1"/>
    <property type="molecule type" value="Genomic_DNA"/>
</dbReference>
<comment type="caution">
    <text evidence="1">The sequence shown here is derived from an EMBL/GenBank/DDBJ whole genome shotgun (WGS) entry which is preliminary data.</text>
</comment>
<reference evidence="1" key="1">
    <citation type="journal article" date="2015" name="Nature">
        <title>Complex archaea that bridge the gap between prokaryotes and eukaryotes.</title>
        <authorList>
            <person name="Spang A."/>
            <person name="Saw J.H."/>
            <person name="Jorgensen S.L."/>
            <person name="Zaremba-Niedzwiedzka K."/>
            <person name="Martijn J."/>
            <person name="Lind A.E."/>
            <person name="van Eijk R."/>
            <person name="Schleper C."/>
            <person name="Guy L."/>
            <person name="Ettema T.J."/>
        </authorList>
    </citation>
    <scope>NUCLEOTIDE SEQUENCE</scope>
</reference>
<name>A0A0F8XZS2_9ZZZZ</name>
<protein>
    <submittedName>
        <fullName evidence="1">Uncharacterized protein</fullName>
    </submittedName>
</protein>
<proteinExistence type="predicted"/>
<evidence type="ECO:0000313" key="1">
    <source>
        <dbReference type="EMBL" id="KKK74597.1"/>
    </source>
</evidence>
<dbReference type="PANTHER" id="PTHR46656:SF3">
    <property type="entry name" value="PUTATIVE-RELATED"/>
    <property type="match status" value="1"/>
</dbReference>
<gene>
    <name evidence="1" type="ORF">LCGC14_2882190</name>
</gene>
<accession>A0A0F8XZS2</accession>
<feature type="non-terminal residue" evidence="1">
    <location>
        <position position="1"/>
    </location>
</feature>
<dbReference type="SUPFAM" id="SSF53756">
    <property type="entry name" value="UDP-Glycosyltransferase/glycogen phosphorylase"/>
    <property type="match status" value="1"/>
</dbReference>
<dbReference type="AlphaFoldDB" id="A0A0F8XZS2"/>
<dbReference type="Pfam" id="PF20706">
    <property type="entry name" value="GT4-conflict"/>
    <property type="match status" value="1"/>
</dbReference>